<protein>
    <submittedName>
        <fullName evidence="2">Uncharacterized protein</fullName>
    </submittedName>
</protein>
<name>A0A8S5SU91_9CAUD</name>
<evidence type="ECO:0000256" key="1">
    <source>
        <dbReference type="SAM" id="Phobius"/>
    </source>
</evidence>
<organism evidence="2">
    <name type="scientific">Siphoviridae sp. ctKwY15</name>
    <dbReference type="NCBI Taxonomy" id="2827843"/>
    <lineage>
        <taxon>Viruses</taxon>
        <taxon>Duplodnaviria</taxon>
        <taxon>Heunggongvirae</taxon>
        <taxon>Uroviricota</taxon>
        <taxon>Caudoviricetes</taxon>
    </lineage>
</organism>
<keyword evidence="1" id="KW-0812">Transmembrane</keyword>
<dbReference type="EMBL" id="BK032679">
    <property type="protein sequence ID" value="DAF54528.1"/>
    <property type="molecule type" value="Genomic_DNA"/>
</dbReference>
<feature type="transmembrane region" description="Helical" evidence="1">
    <location>
        <begin position="43"/>
        <end position="64"/>
    </location>
</feature>
<proteinExistence type="predicted"/>
<accession>A0A8S5SU91</accession>
<evidence type="ECO:0000313" key="2">
    <source>
        <dbReference type="EMBL" id="DAF54528.1"/>
    </source>
</evidence>
<keyword evidence="1" id="KW-1133">Transmembrane helix</keyword>
<sequence length="69" mass="7628">MEIGWILVIIGILLIGFCLTIIIKVLNGKIEGIVMIEEKVGVSVFLLICLFIGYALLHSGIIILKMCIR</sequence>
<feature type="transmembrane region" description="Helical" evidence="1">
    <location>
        <begin position="5"/>
        <end position="23"/>
    </location>
</feature>
<reference evidence="2" key="1">
    <citation type="journal article" date="2021" name="Proc. Natl. Acad. Sci. U.S.A.">
        <title>A Catalog of Tens of Thousands of Viruses from Human Metagenomes Reveals Hidden Associations with Chronic Diseases.</title>
        <authorList>
            <person name="Tisza M.J."/>
            <person name="Buck C.B."/>
        </authorList>
    </citation>
    <scope>NUCLEOTIDE SEQUENCE</scope>
    <source>
        <strain evidence="2">CtKwY15</strain>
    </source>
</reference>
<keyword evidence="1" id="KW-0472">Membrane</keyword>